<dbReference type="GO" id="GO:0016887">
    <property type="term" value="F:ATP hydrolysis activity"/>
    <property type="evidence" value="ECO:0007669"/>
    <property type="project" value="InterPro"/>
</dbReference>
<evidence type="ECO:0000256" key="4">
    <source>
        <dbReference type="ARBA" id="ARBA00022840"/>
    </source>
</evidence>
<dbReference type="SMART" id="SM00382">
    <property type="entry name" value="AAA"/>
    <property type="match status" value="1"/>
</dbReference>
<protein>
    <submittedName>
        <fullName evidence="6">ABC transporter ATP-binding protein</fullName>
    </submittedName>
</protein>
<sequence length="354" mass="39163">MEEKNTEKEPLIRVENLKKYYPIRGGVITHTTGYVHSVDGVSFSIAEGETLGLVGESGCGKSTVGRQLVGLETPTGGRLFYQGKDMEKLSGKEKKSVRTQLQMVFQDPYSSLNPRKHIYEILSQPMLYHGISNKETVHRDVDRLLDMVGLPKHVLGRYPHEFSGGQRQRIGIARALSLNPRFLVCDEPVSALDVSIQAQILNLLRSLQKDLGLTCMFVGHGLGAVNYVSDRIAVMYLGKIVEIGPAQEVFHHPVHPYTRALIDAVPIADPKKREQKPLLTGEIGSSTNPPSGCRFHPRCPYATESCRQEVPEFCSVFPGSSHLAACPYAIAQLTGGAPAYDAKMQQVVVEQKWR</sequence>
<organism evidence="6 7">
    <name type="scientific">Gallintestinimicrobium propionicum</name>
    <dbReference type="NCBI Taxonomy" id="2981770"/>
    <lineage>
        <taxon>Bacteria</taxon>
        <taxon>Bacillati</taxon>
        <taxon>Bacillota</taxon>
        <taxon>Clostridia</taxon>
        <taxon>Lachnospirales</taxon>
        <taxon>Lachnospiraceae</taxon>
        <taxon>Gallintestinimicrobium</taxon>
    </lineage>
</organism>
<dbReference type="InterPro" id="IPR003439">
    <property type="entry name" value="ABC_transporter-like_ATP-bd"/>
</dbReference>
<dbReference type="CDD" id="cd03257">
    <property type="entry name" value="ABC_NikE_OppD_transporters"/>
    <property type="match status" value="1"/>
</dbReference>
<dbReference type="AlphaFoldDB" id="A0AAE3DNL0"/>
<keyword evidence="2" id="KW-0813">Transport</keyword>
<dbReference type="GO" id="GO:0015833">
    <property type="term" value="P:peptide transport"/>
    <property type="evidence" value="ECO:0007669"/>
    <property type="project" value="InterPro"/>
</dbReference>
<dbReference type="InterPro" id="IPR003593">
    <property type="entry name" value="AAA+_ATPase"/>
</dbReference>
<accession>A0AAE3DNL0</accession>
<dbReference type="PROSITE" id="PS50893">
    <property type="entry name" value="ABC_TRANSPORTER_2"/>
    <property type="match status" value="1"/>
</dbReference>
<dbReference type="FunFam" id="3.40.50.300:FF:000016">
    <property type="entry name" value="Oligopeptide ABC transporter ATP-binding component"/>
    <property type="match status" value="1"/>
</dbReference>
<evidence type="ECO:0000256" key="3">
    <source>
        <dbReference type="ARBA" id="ARBA00022741"/>
    </source>
</evidence>
<evidence type="ECO:0000313" key="6">
    <source>
        <dbReference type="EMBL" id="MCC2169024.1"/>
    </source>
</evidence>
<name>A0AAE3DNL0_9FIRM</name>
<dbReference type="NCBIfam" id="TIGR01727">
    <property type="entry name" value="oligo_HPY"/>
    <property type="match status" value="1"/>
</dbReference>
<dbReference type="PANTHER" id="PTHR43776">
    <property type="entry name" value="TRANSPORT ATP-BINDING PROTEIN"/>
    <property type="match status" value="1"/>
</dbReference>
<evidence type="ECO:0000256" key="1">
    <source>
        <dbReference type="ARBA" id="ARBA00005417"/>
    </source>
</evidence>
<dbReference type="SUPFAM" id="SSF52540">
    <property type="entry name" value="P-loop containing nucleoside triphosphate hydrolases"/>
    <property type="match status" value="1"/>
</dbReference>
<dbReference type="InterPro" id="IPR050319">
    <property type="entry name" value="ABC_transp_ATP-bind"/>
</dbReference>
<dbReference type="InterPro" id="IPR013563">
    <property type="entry name" value="Oligopep_ABC_C"/>
</dbReference>
<dbReference type="InterPro" id="IPR017871">
    <property type="entry name" value="ABC_transporter-like_CS"/>
</dbReference>
<keyword evidence="3" id="KW-0547">Nucleotide-binding</keyword>
<keyword evidence="4 6" id="KW-0067">ATP-binding</keyword>
<comment type="similarity">
    <text evidence="1">Belongs to the ABC transporter superfamily.</text>
</comment>
<evidence type="ECO:0000313" key="7">
    <source>
        <dbReference type="Proteomes" id="UP001199355"/>
    </source>
</evidence>
<dbReference type="Pfam" id="PF00005">
    <property type="entry name" value="ABC_tran"/>
    <property type="match status" value="1"/>
</dbReference>
<dbReference type="Proteomes" id="UP001199355">
    <property type="component" value="Unassembled WGS sequence"/>
</dbReference>
<keyword evidence="7" id="KW-1185">Reference proteome</keyword>
<dbReference type="Pfam" id="PF08352">
    <property type="entry name" value="oligo_HPY"/>
    <property type="match status" value="1"/>
</dbReference>
<dbReference type="Gene3D" id="3.40.50.300">
    <property type="entry name" value="P-loop containing nucleotide triphosphate hydrolases"/>
    <property type="match status" value="1"/>
</dbReference>
<dbReference type="EMBL" id="JAJEQF010000057">
    <property type="protein sequence ID" value="MCC2169024.1"/>
    <property type="molecule type" value="Genomic_DNA"/>
</dbReference>
<dbReference type="GO" id="GO:0005524">
    <property type="term" value="F:ATP binding"/>
    <property type="evidence" value="ECO:0007669"/>
    <property type="project" value="UniProtKB-KW"/>
</dbReference>
<comment type="caution">
    <text evidence="6">The sequence shown here is derived from an EMBL/GenBank/DDBJ whole genome shotgun (WGS) entry which is preliminary data.</text>
</comment>
<feature type="domain" description="ABC transporter" evidence="5">
    <location>
        <begin position="12"/>
        <end position="262"/>
    </location>
</feature>
<dbReference type="InterPro" id="IPR027417">
    <property type="entry name" value="P-loop_NTPase"/>
</dbReference>
<proteinExistence type="inferred from homology"/>
<evidence type="ECO:0000259" key="5">
    <source>
        <dbReference type="PROSITE" id="PS50893"/>
    </source>
</evidence>
<dbReference type="PROSITE" id="PS00211">
    <property type="entry name" value="ABC_TRANSPORTER_1"/>
    <property type="match status" value="1"/>
</dbReference>
<reference evidence="6 7" key="1">
    <citation type="submission" date="2021-10" db="EMBL/GenBank/DDBJ databases">
        <title>Anaerobic single-cell dispensing facilitates the cultivation of human gut bacteria.</title>
        <authorList>
            <person name="Afrizal A."/>
        </authorList>
    </citation>
    <scope>NUCLEOTIDE SEQUENCE [LARGE SCALE GENOMIC DNA]</scope>
    <source>
        <strain evidence="6 7">CLA-AA-H244</strain>
    </source>
</reference>
<dbReference type="GO" id="GO:0055085">
    <property type="term" value="P:transmembrane transport"/>
    <property type="evidence" value="ECO:0007669"/>
    <property type="project" value="UniProtKB-ARBA"/>
</dbReference>
<evidence type="ECO:0000256" key="2">
    <source>
        <dbReference type="ARBA" id="ARBA00022448"/>
    </source>
</evidence>
<gene>
    <name evidence="6" type="ORF">LKD45_15260</name>
</gene>